<accession>A0A0A8WZ03</accession>
<dbReference type="AlphaFoldDB" id="A0A0A8WZ03"/>
<evidence type="ECO:0000256" key="1">
    <source>
        <dbReference type="SAM" id="MobiDB-lite"/>
    </source>
</evidence>
<name>A0A0A8WZ03_MESS1</name>
<gene>
    <name evidence="2" type="ORF">SAMD00020551_0355</name>
</gene>
<protein>
    <submittedName>
        <fullName evidence="2">Uncharacterized protein</fullName>
    </submittedName>
</protein>
<dbReference type="Proteomes" id="UP000031014">
    <property type="component" value="Unassembled WGS sequence"/>
</dbReference>
<feature type="region of interest" description="Disordered" evidence="1">
    <location>
        <begin position="1"/>
        <end position="22"/>
    </location>
</feature>
<evidence type="ECO:0000313" key="2">
    <source>
        <dbReference type="EMBL" id="GAM12224.1"/>
    </source>
</evidence>
<organism evidence="2 3">
    <name type="scientific">Mesobacillus selenatarsenatis (strain DSM 18680 / JCM 14380 / FERM P-15431 / SF-1)</name>
    <dbReference type="NCBI Taxonomy" id="1321606"/>
    <lineage>
        <taxon>Bacteria</taxon>
        <taxon>Bacillati</taxon>
        <taxon>Bacillota</taxon>
        <taxon>Bacilli</taxon>
        <taxon>Bacillales</taxon>
        <taxon>Bacillaceae</taxon>
        <taxon>Mesobacillus</taxon>
    </lineage>
</organism>
<proteinExistence type="predicted"/>
<dbReference type="EMBL" id="BASE01000008">
    <property type="protein sequence ID" value="GAM12224.1"/>
    <property type="molecule type" value="Genomic_DNA"/>
</dbReference>
<reference evidence="2 3" key="1">
    <citation type="submission" date="2013-06" db="EMBL/GenBank/DDBJ databases">
        <title>Whole genome shotgun sequence of Bacillus selenatarsenatis SF-1.</title>
        <authorList>
            <person name="Kuroda M."/>
            <person name="Sei K."/>
            <person name="Yamashita M."/>
            <person name="Ike M."/>
        </authorList>
    </citation>
    <scope>NUCLEOTIDE SEQUENCE [LARGE SCALE GENOMIC DNA]</scope>
    <source>
        <strain evidence="2 3">SF-1</strain>
    </source>
</reference>
<sequence length="44" mass="4895">MKGTTEVISHPDKNLGTNSNPKRKMITLSQTTGTRLIHNPSFIE</sequence>
<comment type="caution">
    <text evidence="2">The sequence shown here is derived from an EMBL/GenBank/DDBJ whole genome shotgun (WGS) entry which is preliminary data.</text>
</comment>
<evidence type="ECO:0000313" key="3">
    <source>
        <dbReference type="Proteomes" id="UP000031014"/>
    </source>
</evidence>
<keyword evidence="3" id="KW-1185">Reference proteome</keyword>